<dbReference type="AlphaFoldDB" id="A0AAV5QPU4"/>
<evidence type="ECO:0000313" key="3">
    <source>
        <dbReference type="Proteomes" id="UP001360560"/>
    </source>
</evidence>
<organism evidence="2 3">
    <name type="scientific">Saccharomycopsis crataegensis</name>
    <dbReference type="NCBI Taxonomy" id="43959"/>
    <lineage>
        <taxon>Eukaryota</taxon>
        <taxon>Fungi</taxon>
        <taxon>Dikarya</taxon>
        <taxon>Ascomycota</taxon>
        <taxon>Saccharomycotina</taxon>
        <taxon>Saccharomycetes</taxon>
        <taxon>Saccharomycopsidaceae</taxon>
        <taxon>Saccharomycopsis</taxon>
    </lineage>
</organism>
<dbReference type="InterPro" id="IPR005545">
    <property type="entry name" value="YCII"/>
</dbReference>
<dbReference type="GeneID" id="90074607"/>
<dbReference type="PANTHER" id="PTHR33606:SF3">
    <property type="entry name" value="PROTEIN YCII"/>
    <property type="match status" value="1"/>
</dbReference>
<protein>
    <recommendedName>
        <fullName evidence="1">YCII-related domain-containing protein</fullName>
    </recommendedName>
</protein>
<dbReference type="InterPro" id="IPR051807">
    <property type="entry name" value="Sec-metab_biosynth-assoc"/>
</dbReference>
<proteinExistence type="predicted"/>
<dbReference type="InterPro" id="IPR011008">
    <property type="entry name" value="Dimeric_a/b-barrel"/>
</dbReference>
<dbReference type="EMBL" id="BTFZ01000011">
    <property type="protein sequence ID" value="GMM36632.1"/>
    <property type="molecule type" value="Genomic_DNA"/>
</dbReference>
<reference evidence="2 3" key="1">
    <citation type="journal article" date="2023" name="Elife">
        <title>Identification of key yeast species and microbe-microbe interactions impacting larval growth of Drosophila in the wild.</title>
        <authorList>
            <person name="Mure A."/>
            <person name="Sugiura Y."/>
            <person name="Maeda R."/>
            <person name="Honda K."/>
            <person name="Sakurai N."/>
            <person name="Takahashi Y."/>
            <person name="Watada M."/>
            <person name="Katoh T."/>
            <person name="Gotoh A."/>
            <person name="Gotoh Y."/>
            <person name="Taniguchi I."/>
            <person name="Nakamura K."/>
            <person name="Hayashi T."/>
            <person name="Katayama T."/>
            <person name="Uemura T."/>
            <person name="Hattori Y."/>
        </authorList>
    </citation>
    <scope>NUCLEOTIDE SEQUENCE [LARGE SCALE GENOMIC DNA]</scope>
    <source>
        <strain evidence="2 3">SC-9</strain>
    </source>
</reference>
<name>A0AAV5QPU4_9ASCO</name>
<evidence type="ECO:0000313" key="2">
    <source>
        <dbReference type="EMBL" id="GMM36632.1"/>
    </source>
</evidence>
<evidence type="ECO:0000259" key="1">
    <source>
        <dbReference type="Pfam" id="PF03795"/>
    </source>
</evidence>
<comment type="caution">
    <text evidence="2">The sequence shown here is derived from an EMBL/GenBank/DDBJ whole genome shotgun (WGS) entry which is preliminary data.</text>
</comment>
<dbReference type="Gene3D" id="3.30.70.1060">
    <property type="entry name" value="Dimeric alpha+beta barrel"/>
    <property type="match status" value="1"/>
</dbReference>
<dbReference type="Pfam" id="PF03795">
    <property type="entry name" value="YCII"/>
    <property type="match status" value="1"/>
</dbReference>
<dbReference type="Proteomes" id="UP001360560">
    <property type="component" value="Unassembled WGS sequence"/>
</dbReference>
<keyword evidence="3" id="KW-1185">Reference proteome</keyword>
<dbReference type="PANTHER" id="PTHR33606">
    <property type="entry name" value="PROTEIN YCII"/>
    <property type="match status" value="1"/>
</dbReference>
<accession>A0AAV5QPU4</accession>
<dbReference type="RefSeq" id="XP_064853628.1">
    <property type="nucleotide sequence ID" value="XM_064997556.1"/>
</dbReference>
<gene>
    <name evidence="2" type="ORF">DASC09_039570</name>
</gene>
<feature type="domain" description="YCII-related" evidence="1">
    <location>
        <begin position="3"/>
        <end position="86"/>
    </location>
</feature>
<dbReference type="SUPFAM" id="SSF54909">
    <property type="entry name" value="Dimeric alpha+beta barrel"/>
    <property type="match status" value="1"/>
</dbReference>
<sequence length="104" mass="11973">MVEWLVIVYDKPEADRLSCRQQHIAAVPNHIETGKITNVGAIYKDVDEAGTPKEFIGSTYNIIADSREEILEFLKKDIYYKNGIWDLDSVVMHPYGCFHRVSKK</sequence>